<organism evidence="1">
    <name type="scientific">marine sediment metagenome</name>
    <dbReference type="NCBI Taxonomy" id="412755"/>
    <lineage>
        <taxon>unclassified sequences</taxon>
        <taxon>metagenomes</taxon>
        <taxon>ecological metagenomes</taxon>
    </lineage>
</organism>
<evidence type="ECO:0000313" key="1">
    <source>
        <dbReference type="EMBL" id="KKL84608.1"/>
    </source>
</evidence>
<protein>
    <recommendedName>
        <fullName evidence="2">Enolase C-terminal domain-containing protein</fullName>
    </recommendedName>
</protein>
<dbReference type="AlphaFoldDB" id="A0A0F9FEB8"/>
<name>A0A0F9FEB8_9ZZZZ</name>
<evidence type="ECO:0008006" key="2">
    <source>
        <dbReference type="Google" id="ProtNLM"/>
    </source>
</evidence>
<dbReference type="EMBL" id="LAZR01021655">
    <property type="protein sequence ID" value="KKL84608.1"/>
    <property type="molecule type" value="Genomic_DNA"/>
</dbReference>
<proteinExistence type="predicted"/>
<sequence>MASRQTDVRPVGASLHFIESSMRVPLKFGKVTSTGGVCARVRVTVRDAGGQQADGWGETPLAAGWTWPSPAPADQRIGAMQDFCVKLAEAWAGFDVSGHPIEIGCAFMKASLPDLLSTFNASRGDDPMPHLSALVCCSAFDVAVHDAYGVLHGVDVYRTYNAEYMNADLAALVTPAEGAAVDFAGRYPEDFLVIPRPDRLPAWHLVGGKDAVDESELTGDEPDDGLPVVLLDWIRRDGLNCLKVKLRGTDAAWDYARLVKVGKLAIAEDVDWLTADFNCTVSDPAYVNDILDRLVAEQPRIYGMVLYVDGAAVTDVDTDDATYVDMEDLGGPLMIGATDDNAAPASEFTGRIALPFICGKALSAANVAALKGIGDQLLGFA</sequence>
<comment type="caution">
    <text evidence="1">The sequence shown here is derived from an EMBL/GenBank/DDBJ whole genome shotgun (WGS) entry which is preliminary data.</text>
</comment>
<gene>
    <name evidence="1" type="ORF">LCGC14_1963040</name>
</gene>
<reference evidence="1" key="1">
    <citation type="journal article" date="2015" name="Nature">
        <title>Complex archaea that bridge the gap between prokaryotes and eukaryotes.</title>
        <authorList>
            <person name="Spang A."/>
            <person name="Saw J.H."/>
            <person name="Jorgensen S.L."/>
            <person name="Zaremba-Niedzwiedzka K."/>
            <person name="Martijn J."/>
            <person name="Lind A.E."/>
            <person name="van Eijk R."/>
            <person name="Schleper C."/>
            <person name="Guy L."/>
            <person name="Ettema T.J."/>
        </authorList>
    </citation>
    <scope>NUCLEOTIDE SEQUENCE</scope>
</reference>
<dbReference type="Gene3D" id="2.60.120.200">
    <property type="match status" value="1"/>
</dbReference>
<accession>A0A0F9FEB8</accession>